<evidence type="ECO:0000313" key="4">
    <source>
        <dbReference type="Proteomes" id="UP000309450"/>
    </source>
</evidence>
<gene>
    <name evidence="3" type="ORF">E7811_08625</name>
</gene>
<dbReference type="EMBL" id="SSND01000001">
    <property type="protein sequence ID" value="THD85736.1"/>
    <property type="molecule type" value="Genomic_DNA"/>
</dbReference>
<dbReference type="AlphaFoldDB" id="A0A4S3MT10"/>
<sequence>MPRRSRFALTGALALVLAVHTSAGADDAGAGFVSAFTWRSSDPGLGGMSAIEVAADGRNFVALSDRGRWTSGRLVRDGKGVITGVDASPLRLLSGQANAPLKKSRADSEGLAIGPDGAAYVSFEGVARVLRYARIEGSAENLPRPEAFRRMQSNSSLEALAIDGKGWLYTVPERSGREDRPFPVWRYRNGTWDQPFAIPRQGGFLPVGADFGPDGRFYLLEREFRGLLGFASRVRRFTIDGNRIDAGETLLQTRPGRHDNLEGLSVWQDTGGAIRLTMISDDNFRFFQRTEIVEYRIRN</sequence>
<feature type="signal peptide" evidence="1">
    <location>
        <begin position="1"/>
        <end position="25"/>
    </location>
</feature>
<dbReference type="RefSeq" id="WP_136394107.1">
    <property type="nucleotide sequence ID" value="NZ_SSND01000001.1"/>
</dbReference>
<comment type="caution">
    <text evidence="3">The sequence shown here is derived from an EMBL/GenBank/DDBJ whole genome shotgun (WGS) entry which is preliminary data.</text>
</comment>
<dbReference type="SUPFAM" id="SSF101898">
    <property type="entry name" value="NHL repeat"/>
    <property type="match status" value="1"/>
</dbReference>
<dbReference type="InterPro" id="IPR015943">
    <property type="entry name" value="WD40/YVTN_repeat-like_dom_sf"/>
</dbReference>
<keyword evidence="4" id="KW-1185">Reference proteome</keyword>
<reference evidence="3 4" key="1">
    <citation type="submission" date="2019-04" db="EMBL/GenBank/DDBJ databases">
        <title>Draft genome sequence of Gemmobacter aestuarii sp. nov.</title>
        <authorList>
            <person name="Hameed A."/>
            <person name="Lin S.-Y."/>
            <person name="Shahina M."/>
            <person name="Lai W.-A."/>
            <person name="Young C.-C."/>
        </authorList>
    </citation>
    <scope>NUCLEOTIDE SEQUENCE [LARGE SCALE GENOMIC DNA]</scope>
    <source>
        <strain evidence="3 4">CC-PW-75</strain>
    </source>
</reference>
<feature type="domain" description="Phytase-like" evidence="2">
    <location>
        <begin position="44"/>
        <end position="284"/>
    </location>
</feature>
<dbReference type="InterPro" id="IPR027372">
    <property type="entry name" value="Phytase-like_dom"/>
</dbReference>
<dbReference type="Proteomes" id="UP000309450">
    <property type="component" value="Unassembled WGS sequence"/>
</dbReference>
<evidence type="ECO:0000256" key="1">
    <source>
        <dbReference type="SAM" id="SignalP"/>
    </source>
</evidence>
<evidence type="ECO:0000313" key="3">
    <source>
        <dbReference type="EMBL" id="THD85736.1"/>
    </source>
</evidence>
<accession>A0A4S3MT10</accession>
<evidence type="ECO:0000259" key="2">
    <source>
        <dbReference type="Pfam" id="PF13449"/>
    </source>
</evidence>
<dbReference type="Gene3D" id="2.130.10.10">
    <property type="entry name" value="YVTN repeat-like/Quinoprotein amine dehydrogenase"/>
    <property type="match status" value="1"/>
</dbReference>
<dbReference type="InterPro" id="IPR014567">
    <property type="entry name" value="UCP031900"/>
</dbReference>
<proteinExistence type="predicted"/>
<protein>
    <submittedName>
        <fullName evidence="3">Esterase-like activity of phytase family protein</fullName>
    </submittedName>
</protein>
<organism evidence="3 4">
    <name type="scientific">Aliigemmobacter aestuarii</name>
    <dbReference type="NCBI Taxonomy" id="1445661"/>
    <lineage>
        <taxon>Bacteria</taxon>
        <taxon>Pseudomonadati</taxon>
        <taxon>Pseudomonadota</taxon>
        <taxon>Alphaproteobacteria</taxon>
        <taxon>Rhodobacterales</taxon>
        <taxon>Paracoccaceae</taxon>
        <taxon>Aliigemmobacter</taxon>
    </lineage>
</organism>
<dbReference type="Pfam" id="PF13449">
    <property type="entry name" value="Phytase-like"/>
    <property type="match status" value="1"/>
</dbReference>
<feature type="chain" id="PRO_5020671768" evidence="1">
    <location>
        <begin position="26"/>
        <end position="299"/>
    </location>
</feature>
<name>A0A4S3MT10_9RHOB</name>
<dbReference type="OrthoDB" id="9798693at2"/>
<keyword evidence="1" id="KW-0732">Signal</keyword>
<dbReference type="PIRSF" id="PIRSF031900">
    <property type="entry name" value="UCP031900"/>
    <property type="match status" value="1"/>
</dbReference>